<organism evidence="2 3">
    <name type="scientific">Tsukamurella paurometabola</name>
    <name type="common">Corynebacterium paurometabolum</name>
    <dbReference type="NCBI Taxonomy" id="2061"/>
    <lineage>
        <taxon>Bacteria</taxon>
        <taxon>Bacillati</taxon>
        <taxon>Actinomycetota</taxon>
        <taxon>Actinomycetes</taxon>
        <taxon>Mycobacteriales</taxon>
        <taxon>Tsukamurellaceae</taxon>
        <taxon>Tsukamurella</taxon>
    </lineage>
</organism>
<gene>
    <name evidence="2" type="ORF">KFZ73_21855</name>
</gene>
<name>A0ABS5NHW1_TSUPA</name>
<dbReference type="EMBL" id="JAGXOE010000087">
    <property type="protein sequence ID" value="MBS4103877.1"/>
    <property type="molecule type" value="Genomic_DNA"/>
</dbReference>
<evidence type="ECO:0000256" key="1">
    <source>
        <dbReference type="SAM" id="Phobius"/>
    </source>
</evidence>
<feature type="transmembrane region" description="Helical" evidence="1">
    <location>
        <begin position="228"/>
        <end position="246"/>
    </location>
</feature>
<evidence type="ECO:0000313" key="3">
    <source>
        <dbReference type="Proteomes" id="UP000676853"/>
    </source>
</evidence>
<accession>A0ABS5NHW1</accession>
<reference evidence="2 3" key="1">
    <citation type="submission" date="2021-04" db="EMBL/GenBank/DDBJ databases">
        <title>Whole genome sequence analysis of a thiophenic sulfur metabolizing bacteria.</title>
        <authorList>
            <person name="Akhtar N."/>
            <person name="Akram J."/>
            <person name="Aslam A."/>
        </authorList>
    </citation>
    <scope>NUCLEOTIDE SEQUENCE [LARGE SCALE GENOMIC DNA]</scope>
    <source>
        <strain evidence="2 3">3OW</strain>
    </source>
</reference>
<feature type="transmembrane region" description="Helical" evidence="1">
    <location>
        <begin position="32"/>
        <end position="55"/>
    </location>
</feature>
<keyword evidence="1" id="KW-1133">Transmembrane helix</keyword>
<feature type="transmembrane region" description="Helical" evidence="1">
    <location>
        <begin position="279"/>
        <end position="298"/>
    </location>
</feature>
<feature type="transmembrane region" description="Helical" evidence="1">
    <location>
        <begin position="179"/>
        <end position="196"/>
    </location>
</feature>
<evidence type="ECO:0000313" key="2">
    <source>
        <dbReference type="EMBL" id="MBS4103877.1"/>
    </source>
</evidence>
<protein>
    <recommendedName>
        <fullName evidence="4">DoxX family protein</fullName>
    </recommendedName>
</protein>
<evidence type="ECO:0008006" key="4">
    <source>
        <dbReference type="Google" id="ProtNLM"/>
    </source>
</evidence>
<proteinExistence type="predicted"/>
<feature type="transmembrane region" description="Helical" evidence="1">
    <location>
        <begin position="203"/>
        <end position="222"/>
    </location>
</feature>
<keyword evidence="3" id="KW-1185">Reference proteome</keyword>
<sequence>MTIATDPVEHPADDISPAPAPWTPARKVAFRLLFTVGGGLVVLSVFGSLLFNFALAPVQTWFGRLGAFLSGTGYDVIRSTASGDSAAIWQYHFGWAATAVVITAVWTLLDRRSTDYRALGGLLWQVGRIALASGMLFYGLGKAIPSQFVFMQLPTYALQPAGDISRMNMLWGFMGASDGYSIVTGLVEVVSGLLLLSRRTWILGALGSIVSMVQVVLMDTFYNVPVKFLAVEFLVIAIAMLAPQWLNLIRVTLGRAAGPMPGLWRAAGADRTWLRRTGVTVAALIVAVMLALGTAMGVSSQLALKQPRTAIDGVWTATSVRVDGREAAVADRPWINVAITYRGRGFWEKVGDGWTNFVSQDPTGAVTPWFLEVGDGSLTIKERKNGPESVLSYAQPDPDRLTLSGTVDGRPFAATYERRAMARASEDIRITHPAPDIDAPVLDFP</sequence>
<keyword evidence="1" id="KW-0472">Membrane</keyword>
<dbReference type="RefSeq" id="WP_212555055.1">
    <property type="nucleotide sequence ID" value="NZ_JAGXOE010000087.1"/>
</dbReference>
<feature type="transmembrane region" description="Helical" evidence="1">
    <location>
        <begin position="121"/>
        <end position="141"/>
    </location>
</feature>
<feature type="transmembrane region" description="Helical" evidence="1">
    <location>
        <begin position="88"/>
        <end position="109"/>
    </location>
</feature>
<dbReference type="Proteomes" id="UP000676853">
    <property type="component" value="Unassembled WGS sequence"/>
</dbReference>
<keyword evidence="1" id="KW-0812">Transmembrane</keyword>
<comment type="caution">
    <text evidence="2">The sequence shown here is derived from an EMBL/GenBank/DDBJ whole genome shotgun (WGS) entry which is preliminary data.</text>
</comment>